<dbReference type="EMBL" id="JBHTIS010000680">
    <property type="protein sequence ID" value="MFD1046509.1"/>
    <property type="molecule type" value="Genomic_DNA"/>
</dbReference>
<organism evidence="1 2">
    <name type="scientific">Kibdelosporangium lantanae</name>
    <dbReference type="NCBI Taxonomy" id="1497396"/>
    <lineage>
        <taxon>Bacteria</taxon>
        <taxon>Bacillati</taxon>
        <taxon>Actinomycetota</taxon>
        <taxon>Actinomycetes</taxon>
        <taxon>Pseudonocardiales</taxon>
        <taxon>Pseudonocardiaceae</taxon>
        <taxon>Kibdelosporangium</taxon>
    </lineage>
</organism>
<comment type="caution">
    <text evidence="1">The sequence shown here is derived from an EMBL/GenBank/DDBJ whole genome shotgun (WGS) entry which is preliminary data.</text>
</comment>
<evidence type="ECO:0000313" key="1">
    <source>
        <dbReference type="EMBL" id="MFD1046509.1"/>
    </source>
</evidence>
<dbReference type="Proteomes" id="UP001597045">
    <property type="component" value="Unassembled WGS sequence"/>
</dbReference>
<accession>A0ABW3MB30</accession>
<dbReference type="InterPro" id="IPR006530">
    <property type="entry name" value="YD"/>
</dbReference>
<feature type="non-terminal residue" evidence="1">
    <location>
        <position position="580"/>
    </location>
</feature>
<proteinExistence type="predicted"/>
<gene>
    <name evidence="1" type="ORF">ACFQ1S_13570</name>
</gene>
<name>A0ABW3MB30_9PSEU</name>
<sequence length="580" mass="63300">MTSISTQVYDGSYKDVDSWAFNQTYPDPLDKSSPALWLASIKHTGLAGTKVELPAVSLVGTTYANRVDLDSDGLPKMNKYRLTAINTESGGTISTDYMGADCNPTAKPNPADNGTRCYPVRWTPNLGNTRDDWFVKYVAYQVSQLDRVGKTDKQVTTYDYEGAGAWAYDDDPLVQPEHRSWTRWRGYENVRVRKGDPADKDNPQSDTRYHYFRGMNGDRKTTTGGTKGVKIKDSRGVEVVDDDWLAGTVLETTVYNGYTNGVDGPVISSTITESSVQGPTATAGSLKAYYVRPGTTVERTAVTGGWRTTKKTVSYDKYGKETQTEDLGDIDKSDDDQCVTTTYARNTGGDTYLIDPVSRVEKIGLPCGKPPVTGDDVVSDTKTSYDGGAWGDAPTAGSVTQVREISSFNNTLDRGYVADKTIDVDAYGRPKSVTDANKNVTKTVYSPEIGLTRTITETNPANHVKVTSLNVVISQPVSIVDANGQTTNLEYDALGRLTAVWLPGRKKGSVGGPNVKYTYAVHNDAPTVVTTAKLRPNLTAPVEYALFDGFMRPRQMQQPTSIGGRMVTDTLYDSRGLVSR</sequence>
<dbReference type="NCBIfam" id="TIGR01643">
    <property type="entry name" value="YD_repeat_2x"/>
    <property type="match status" value="1"/>
</dbReference>
<protein>
    <submittedName>
        <fullName evidence="1">Type IV secretion protein Rhs</fullName>
    </submittedName>
</protein>
<evidence type="ECO:0000313" key="2">
    <source>
        <dbReference type="Proteomes" id="UP001597045"/>
    </source>
</evidence>
<reference evidence="2" key="1">
    <citation type="journal article" date="2019" name="Int. J. Syst. Evol. Microbiol.">
        <title>The Global Catalogue of Microorganisms (GCM) 10K type strain sequencing project: providing services to taxonomists for standard genome sequencing and annotation.</title>
        <authorList>
            <consortium name="The Broad Institute Genomics Platform"/>
            <consortium name="The Broad Institute Genome Sequencing Center for Infectious Disease"/>
            <person name="Wu L."/>
            <person name="Ma J."/>
        </authorList>
    </citation>
    <scope>NUCLEOTIDE SEQUENCE [LARGE SCALE GENOMIC DNA]</scope>
    <source>
        <strain evidence="2">JCM 31486</strain>
    </source>
</reference>
<dbReference type="Pfam" id="PF05593">
    <property type="entry name" value="RHS_repeat"/>
    <property type="match status" value="1"/>
</dbReference>
<dbReference type="InterPro" id="IPR031325">
    <property type="entry name" value="RHS_repeat"/>
</dbReference>
<keyword evidence="2" id="KW-1185">Reference proteome</keyword>